<dbReference type="Proteomes" id="UP000191554">
    <property type="component" value="Unassembled WGS sequence"/>
</dbReference>
<dbReference type="GO" id="GO:0006313">
    <property type="term" value="P:DNA transposition"/>
    <property type="evidence" value="ECO:0007669"/>
    <property type="project" value="UniProtKB-UniRule"/>
</dbReference>
<dbReference type="AlphaFoldDB" id="A0A1V4SDF2"/>
<name>A0A1V4SDF2_RUMHU</name>
<dbReference type="PANTHER" id="PTHR33217">
    <property type="entry name" value="TRANSPOSASE FOR INSERTION SEQUENCE ELEMENT IS1081"/>
    <property type="match status" value="1"/>
</dbReference>
<evidence type="ECO:0000256" key="4">
    <source>
        <dbReference type="ARBA" id="ARBA00023125"/>
    </source>
</evidence>
<dbReference type="Pfam" id="PF00872">
    <property type="entry name" value="Transposase_mut"/>
    <property type="match status" value="1"/>
</dbReference>
<dbReference type="GO" id="GO:0004803">
    <property type="term" value="F:transposase activity"/>
    <property type="evidence" value="ECO:0007669"/>
    <property type="project" value="UniProtKB-UniRule"/>
</dbReference>
<dbReference type="EMBL" id="MZGX01000040">
    <property type="protein sequence ID" value="OPX41942.1"/>
    <property type="molecule type" value="Genomic_DNA"/>
</dbReference>
<sequence length="142" mass="15978">MAKKKIAMTEGKRNIIASLLQEYDIKTAEDIQEALKDLLGGTIQNMLEAELDNHLGYEPYERSENTNSRNGKKQKSIKSSYGEMEIDVPQDRESSFDPQLDGRIEISNNRAENAIRPYVTGRKNWLFADTTRGAKASAIVAL</sequence>
<evidence type="ECO:0000313" key="9">
    <source>
        <dbReference type="Proteomes" id="UP000191554"/>
    </source>
</evidence>
<feature type="compositionally biased region" description="Basic and acidic residues" evidence="7">
    <location>
        <begin position="89"/>
        <end position="99"/>
    </location>
</feature>
<organism evidence="8 9">
    <name type="scientific">Ruminiclostridium hungatei</name>
    <name type="common">Clostridium hungatei</name>
    <dbReference type="NCBI Taxonomy" id="48256"/>
    <lineage>
        <taxon>Bacteria</taxon>
        <taxon>Bacillati</taxon>
        <taxon>Bacillota</taxon>
        <taxon>Clostridia</taxon>
        <taxon>Eubacteriales</taxon>
        <taxon>Oscillospiraceae</taxon>
        <taxon>Ruminiclostridium</taxon>
    </lineage>
</organism>
<evidence type="ECO:0000313" key="8">
    <source>
        <dbReference type="EMBL" id="OPX41942.1"/>
    </source>
</evidence>
<evidence type="ECO:0000256" key="5">
    <source>
        <dbReference type="ARBA" id="ARBA00023172"/>
    </source>
</evidence>
<comment type="similarity">
    <text evidence="2 6">Belongs to the transposase mutator family.</text>
</comment>
<evidence type="ECO:0000256" key="3">
    <source>
        <dbReference type="ARBA" id="ARBA00022578"/>
    </source>
</evidence>
<dbReference type="InterPro" id="IPR001207">
    <property type="entry name" value="Transposase_mutator"/>
</dbReference>
<comment type="function">
    <text evidence="1 6">Required for the transposition of the insertion element.</text>
</comment>
<evidence type="ECO:0000256" key="7">
    <source>
        <dbReference type="SAM" id="MobiDB-lite"/>
    </source>
</evidence>
<keyword evidence="3 6" id="KW-0815">Transposition</keyword>
<gene>
    <name evidence="8" type="ORF">CLHUN_42020</name>
</gene>
<proteinExistence type="inferred from homology"/>
<protein>
    <recommendedName>
        <fullName evidence="6">Mutator family transposase</fullName>
    </recommendedName>
</protein>
<dbReference type="PANTHER" id="PTHR33217:SF8">
    <property type="entry name" value="MUTATOR FAMILY TRANSPOSASE"/>
    <property type="match status" value="1"/>
</dbReference>
<comment type="caution">
    <text evidence="8">The sequence shown here is derived from an EMBL/GenBank/DDBJ whole genome shotgun (WGS) entry which is preliminary data.</text>
</comment>
<keyword evidence="9" id="KW-1185">Reference proteome</keyword>
<reference evidence="8 9" key="1">
    <citation type="submission" date="2017-03" db="EMBL/GenBank/DDBJ databases">
        <title>Genome sequence of Clostridium hungatei DSM 14427.</title>
        <authorList>
            <person name="Poehlein A."/>
            <person name="Daniel R."/>
        </authorList>
    </citation>
    <scope>NUCLEOTIDE SEQUENCE [LARGE SCALE GENOMIC DNA]</scope>
    <source>
        <strain evidence="8 9">DSM 14427</strain>
    </source>
</reference>
<accession>A0A1V4SDF2</accession>
<evidence type="ECO:0000256" key="1">
    <source>
        <dbReference type="ARBA" id="ARBA00002190"/>
    </source>
</evidence>
<keyword evidence="6" id="KW-0814">Transposable element</keyword>
<keyword evidence="4 6" id="KW-0238">DNA-binding</keyword>
<dbReference type="STRING" id="48256.CLHUN_42020"/>
<keyword evidence="5 6" id="KW-0233">DNA recombination</keyword>
<dbReference type="GO" id="GO:0003677">
    <property type="term" value="F:DNA binding"/>
    <property type="evidence" value="ECO:0007669"/>
    <property type="project" value="UniProtKB-UniRule"/>
</dbReference>
<feature type="region of interest" description="Disordered" evidence="7">
    <location>
        <begin position="57"/>
        <end position="99"/>
    </location>
</feature>
<evidence type="ECO:0000256" key="6">
    <source>
        <dbReference type="RuleBase" id="RU365089"/>
    </source>
</evidence>
<evidence type="ECO:0000256" key="2">
    <source>
        <dbReference type="ARBA" id="ARBA00010961"/>
    </source>
</evidence>